<name>A0AAE4FQV3_9CYAN</name>
<dbReference type="Gene3D" id="3.40.50.620">
    <property type="entry name" value="HUPs"/>
    <property type="match status" value="1"/>
</dbReference>
<dbReference type="EMBL" id="JAVMIP010000002">
    <property type="protein sequence ID" value="MDS3860064.1"/>
    <property type="molecule type" value="Genomic_DNA"/>
</dbReference>
<dbReference type="InterPro" id="IPR004821">
    <property type="entry name" value="Cyt_trans-like"/>
</dbReference>
<dbReference type="NCBIfam" id="TIGR00125">
    <property type="entry name" value="cyt_tran_rel"/>
    <property type="match status" value="1"/>
</dbReference>
<evidence type="ECO:0000313" key="5">
    <source>
        <dbReference type="Proteomes" id="UP001268256"/>
    </source>
</evidence>
<dbReference type="SUPFAM" id="SSF52374">
    <property type="entry name" value="Nucleotidylyl transferase"/>
    <property type="match status" value="1"/>
</dbReference>
<sequence length="140" mass="16147">MTTAITFGCFDLLHYGHLRLLARMAEMAAHIIVGLATDEVVMAGGKETPFYSFEIRREMLLHTRYVDQVLRHGGKIDGQGRVKIIQEKIEFIQACDVDLVIMGSDWLGEYDFLRPYCQVYYLERTPWISTTEIKRLSTLV</sequence>
<evidence type="ECO:0000313" key="4">
    <source>
        <dbReference type="EMBL" id="MDS3860064.1"/>
    </source>
</evidence>
<evidence type="ECO:0000259" key="3">
    <source>
        <dbReference type="Pfam" id="PF01467"/>
    </source>
</evidence>
<feature type="domain" description="Cytidyltransferase-like" evidence="3">
    <location>
        <begin position="5"/>
        <end position="135"/>
    </location>
</feature>
<proteinExistence type="predicted"/>
<gene>
    <name evidence="4" type="ORF">RIF25_04500</name>
</gene>
<protein>
    <submittedName>
        <fullName evidence="4">Adenylyltransferase/cytidyltransferase family protein</fullName>
    </submittedName>
</protein>
<keyword evidence="1" id="KW-0808">Transferase</keyword>
<dbReference type="AlphaFoldDB" id="A0AAE4FQV3"/>
<comment type="caution">
    <text evidence="4">The sequence shown here is derived from an EMBL/GenBank/DDBJ whole genome shotgun (WGS) entry which is preliminary data.</text>
</comment>
<dbReference type="Pfam" id="PF01467">
    <property type="entry name" value="CTP_transf_like"/>
    <property type="match status" value="1"/>
</dbReference>
<organism evidence="4 5">
    <name type="scientific">Pseudocalidococcus azoricus BACA0444</name>
    <dbReference type="NCBI Taxonomy" id="2918990"/>
    <lineage>
        <taxon>Bacteria</taxon>
        <taxon>Bacillati</taxon>
        <taxon>Cyanobacteriota</taxon>
        <taxon>Cyanophyceae</taxon>
        <taxon>Acaryochloridales</taxon>
        <taxon>Thermosynechococcaceae</taxon>
        <taxon>Pseudocalidococcus</taxon>
        <taxon>Pseudocalidococcus azoricus</taxon>
    </lineage>
</organism>
<dbReference type="InterPro" id="IPR050385">
    <property type="entry name" value="Archaeal_FAD_synthase"/>
</dbReference>
<evidence type="ECO:0000256" key="2">
    <source>
        <dbReference type="ARBA" id="ARBA00022695"/>
    </source>
</evidence>
<evidence type="ECO:0000256" key="1">
    <source>
        <dbReference type="ARBA" id="ARBA00022679"/>
    </source>
</evidence>
<keyword evidence="5" id="KW-1185">Reference proteome</keyword>
<dbReference type="PANTHER" id="PTHR43793">
    <property type="entry name" value="FAD SYNTHASE"/>
    <property type="match status" value="1"/>
</dbReference>
<accession>A0AAE4FQV3</accession>
<dbReference type="Proteomes" id="UP001268256">
    <property type="component" value="Unassembled WGS sequence"/>
</dbReference>
<dbReference type="InterPro" id="IPR014729">
    <property type="entry name" value="Rossmann-like_a/b/a_fold"/>
</dbReference>
<dbReference type="GO" id="GO:0016779">
    <property type="term" value="F:nucleotidyltransferase activity"/>
    <property type="evidence" value="ECO:0007669"/>
    <property type="project" value="UniProtKB-KW"/>
</dbReference>
<keyword evidence="2 4" id="KW-0548">Nucleotidyltransferase</keyword>
<dbReference type="RefSeq" id="WP_322877349.1">
    <property type="nucleotide sequence ID" value="NZ_JAVMIP010000002.1"/>
</dbReference>
<reference evidence="5" key="1">
    <citation type="submission" date="2023-07" db="EMBL/GenBank/DDBJ databases">
        <authorList>
            <person name="Luz R."/>
            <person name="Cordeiro R."/>
            <person name="Fonseca A."/>
            <person name="Goncalves V."/>
        </authorList>
    </citation>
    <scope>NUCLEOTIDE SEQUENCE [LARGE SCALE GENOMIC DNA]</scope>
    <source>
        <strain evidence="5">BACA0444</strain>
    </source>
</reference>
<dbReference type="PANTHER" id="PTHR43793:SF1">
    <property type="entry name" value="FAD SYNTHASE"/>
    <property type="match status" value="1"/>
</dbReference>